<evidence type="ECO:0000256" key="1">
    <source>
        <dbReference type="SAM" id="MobiDB-lite"/>
    </source>
</evidence>
<evidence type="ECO:0000313" key="4">
    <source>
        <dbReference type="Proteomes" id="UP000027583"/>
    </source>
</evidence>
<gene>
    <name evidence="3" type="ORF">ASAP_1597</name>
</gene>
<dbReference type="eggNOG" id="COG3378">
    <property type="taxonomic scope" value="Bacteria"/>
</dbReference>
<accession>A0A060QKQ5</accession>
<evidence type="ECO:0000259" key="2">
    <source>
        <dbReference type="Pfam" id="PF10547"/>
    </source>
</evidence>
<dbReference type="PRINTS" id="PR01994">
    <property type="entry name" value="ANTIREPRESSR"/>
</dbReference>
<reference evidence="3 4" key="1">
    <citation type="journal article" date="2014" name="Genome Biol. Evol.">
        <title>Acetic acid bacteria genomes reveal functional traits for adaptation to life in insect guts.</title>
        <authorList>
            <person name="Chouaia B."/>
            <person name="Gaiarsa S."/>
            <person name="Crotti E."/>
            <person name="Comandatore F."/>
            <person name="Degli Esposti M."/>
            <person name="Ricci I."/>
            <person name="Alma A."/>
            <person name="Favia G."/>
            <person name="Bandi C."/>
            <person name="Daffonchio D."/>
        </authorList>
    </citation>
    <scope>NUCLEOTIDE SEQUENCE [LARGE SCALE GENOMIC DNA]</scope>
    <source>
        <strain evidence="3 4">SF2.1</strain>
    </source>
</reference>
<dbReference type="Pfam" id="PF10547">
    <property type="entry name" value="P22_AR_N"/>
    <property type="match status" value="1"/>
</dbReference>
<comment type="caution">
    <text evidence="3">The sequence shown here is derived from an EMBL/GenBank/DDBJ whole genome shotgun (WGS) entry which is preliminary data.</text>
</comment>
<proteinExistence type="predicted"/>
<sequence length="287" mass="31945">MTNALTTIDFHGAKLVAIAGDRPENTLVAMKPIVESMGLDWSFQRKKLNAHPVLSKGVAVTAIPSDGGEQDGTCLSLDLLNFWLATIHPDRLKDEVRATVIRYQTECARVLFNHFFGKVIAAGDHLTRSEHGGITKAVITRALLPVTARMDAQEARLATLVERLETAMTAYDPSAGFTTDYRPMRFFVENAGVLQKGRGGLIRNMSRRCVNWLLRNDLGGSIRHSRDQERHLFHVDAVPRWMQFEGAEMIRVHMDKMTGQGTLAPKGKKGRTELSPRPFSRPKEAAS</sequence>
<dbReference type="AlphaFoldDB" id="A0A060QKQ5"/>
<dbReference type="Proteomes" id="UP000027583">
    <property type="component" value="Unassembled WGS sequence"/>
</dbReference>
<dbReference type="RefSeq" id="WP_023977169.1">
    <property type="nucleotide sequence ID" value="NZ_CBLX010000009.1"/>
</dbReference>
<reference evidence="3 4" key="2">
    <citation type="journal article" date="2014" name="PLoS ONE">
        <title>Evolution of mitochondria reconstructed from the energy metabolism of living bacteria.</title>
        <authorList>
            <person name="Degli Esposti M."/>
            <person name="Chouaia B."/>
            <person name="Comandatore F."/>
            <person name="Crotti E."/>
            <person name="Sassera D."/>
            <person name="Lievens P.M."/>
            <person name="Daffonchio D."/>
            <person name="Bandi C."/>
        </authorList>
    </citation>
    <scope>NUCLEOTIDE SEQUENCE [LARGE SCALE GENOMIC DNA]</scope>
    <source>
        <strain evidence="3 4">SF2.1</strain>
    </source>
</reference>
<feature type="domain" description="Antirepressor protein ant N-terminal" evidence="2">
    <location>
        <begin position="7"/>
        <end position="118"/>
    </location>
</feature>
<dbReference type="EMBL" id="CBLX010000009">
    <property type="protein sequence ID" value="CDG39642.1"/>
    <property type="molecule type" value="Genomic_DNA"/>
</dbReference>
<feature type="region of interest" description="Disordered" evidence="1">
    <location>
        <begin position="259"/>
        <end position="287"/>
    </location>
</feature>
<name>A0A060QKQ5_9PROT</name>
<organism evidence="3 4">
    <name type="scientific">Asaia bogorensis</name>
    <dbReference type="NCBI Taxonomy" id="91915"/>
    <lineage>
        <taxon>Bacteria</taxon>
        <taxon>Pseudomonadati</taxon>
        <taxon>Pseudomonadota</taxon>
        <taxon>Alphaproteobacteria</taxon>
        <taxon>Acetobacterales</taxon>
        <taxon>Acetobacteraceae</taxon>
        <taxon>Asaia</taxon>
    </lineage>
</organism>
<evidence type="ECO:0000313" key="3">
    <source>
        <dbReference type="EMBL" id="CDG39642.1"/>
    </source>
</evidence>
<protein>
    <recommendedName>
        <fullName evidence="2">Antirepressor protein ant N-terminal domain-containing protein</fullName>
    </recommendedName>
</protein>
<dbReference type="InterPro" id="IPR018875">
    <property type="entry name" value="Antirepressor_Ant_N"/>
</dbReference>